<gene>
    <name evidence="1" type="ORF">SAMN05660420_01229</name>
</gene>
<keyword evidence="2" id="KW-1185">Reference proteome</keyword>
<dbReference type="EMBL" id="FNQN01000003">
    <property type="protein sequence ID" value="SEA10610.1"/>
    <property type="molecule type" value="Genomic_DNA"/>
</dbReference>
<dbReference type="AlphaFoldDB" id="A0A1H3YGA2"/>
<name>A0A1H3YGA2_9BACT</name>
<dbReference type="RefSeq" id="WP_092345790.1">
    <property type="nucleotide sequence ID" value="NZ_FNQN01000003.1"/>
</dbReference>
<dbReference type="Pfam" id="PF06258">
    <property type="entry name" value="Mito_fiss_Elm1"/>
    <property type="match status" value="1"/>
</dbReference>
<dbReference type="STRING" id="37625.SAMN05660420_01229"/>
<evidence type="ECO:0000313" key="1">
    <source>
        <dbReference type="EMBL" id="SEA10610.1"/>
    </source>
</evidence>
<reference evidence="1 2" key="1">
    <citation type="submission" date="2016-10" db="EMBL/GenBank/DDBJ databases">
        <authorList>
            <person name="de Groot N.N."/>
        </authorList>
    </citation>
    <scope>NUCLEOTIDE SEQUENCE [LARGE SCALE GENOMIC DNA]</scope>
    <source>
        <strain evidence="1 2">DSM 7343</strain>
    </source>
</reference>
<evidence type="ECO:0000313" key="2">
    <source>
        <dbReference type="Proteomes" id="UP000199409"/>
    </source>
</evidence>
<protein>
    <submittedName>
        <fullName evidence="1">Fission ELM1</fullName>
    </submittedName>
</protein>
<accession>A0A1H3YGA2</accession>
<dbReference type="InterPro" id="IPR009367">
    <property type="entry name" value="Elm1-like"/>
</dbReference>
<dbReference type="OrthoDB" id="1865at2"/>
<proteinExistence type="predicted"/>
<organism evidence="1 2">
    <name type="scientific">Desulfuromusa kysingii</name>
    <dbReference type="NCBI Taxonomy" id="37625"/>
    <lineage>
        <taxon>Bacteria</taxon>
        <taxon>Pseudomonadati</taxon>
        <taxon>Thermodesulfobacteriota</taxon>
        <taxon>Desulfuromonadia</taxon>
        <taxon>Desulfuromonadales</taxon>
        <taxon>Geopsychrobacteraceae</taxon>
        <taxon>Desulfuromusa</taxon>
    </lineage>
</organism>
<sequence>MKKKIIVLQSKYHGSNQQLLSIAKYAFSDYEPHAVNVELRSRKKIFFPLYKVIIFLRSYIGSKKIIAQFLNTLALKNLGPEISDSDVILAKTAPYEVPAQLLAAGSKASVCFIGRPRRFPADKFTCLVSTPSTPVQPNNITLETLPTFSTFKDYELHKINIKESSKIWGMLLGGNAKGFEYDEKTWLTLATDMQKLAKKYKIKWLISTSPRTGKKAEMIFKKVFPNLSPELYELICWGDQQRKSILDCLSSSEVVFVTEDSASMVSEAVNCRIPTISIRPKKTGYNSLTEPLATYHHQKGTLVRMTSDEIGSFDFPLWIRKGYKPLTLCWTEQWRKQVQEK</sequence>
<dbReference type="Proteomes" id="UP000199409">
    <property type="component" value="Unassembled WGS sequence"/>
</dbReference>